<feature type="compositionally biased region" description="Basic and acidic residues" evidence="1">
    <location>
        <begin position="742"/>
        <end position="757"/>
    </location>
</feature>
<feature type="region of interest" description="Disordered" evidence="1">
    <location>
        <begin position="516"/>
        <end position="566"/>
    </location>
</feature>
<comment type="caution">
    <text evidence="3">The sequence shown here is derived from an EMBL/GenBank/DDBJ whole genome shotgun (WGS) entry which is preliminary data.</text>
</comment>
<feature type="region of interest" description="Disordered" evidence="1">
    <location>
        <begin position="36"/>
        <end position="140"/>
    </location>
</feature>
<feature type="region of interest" description="Disordered" evidence="1">
    <location>
        <begin position="244"/>
        <end position="285"/>
    </location>
</feature>
<feature type="region of interest" description="Disordered" evidence="1">
    <location>
        <begin position="742"/>
        <end position="762"/>
    </location>
</feature>
<evidence type="ECO:0000256" key="2">
    <source>
        <dbReference type="SAM" id="SignalP"/>
    </source>
</evidence>
<dbReference type="RefSeq" id="WP_117555783.1">
    <property type="nucleotide sequence ID" value="NZ_QSOV01000001.1"/>
</dbReference>
<keyword evidence="2" id="KW-0732">Signal</keyword>
<dbReference type="Proteomes" id="UP000260655">
    <property type="component" value="Unassembled WGS sequence"/>
</dbReference>
<evidence type="ECO:0000313" key="3">
    <source>
        <dbReference type="EMBL" id="RGJ26504.1"/>
    </source>
</evidence>
<feature type="signal peptide" evidence="2">
    <location>
        <begin position="1"/>
        <end position="27"/>
    </location>
</feature>
<evidence type="ECO:0000256" key="1">
    <source>
        <dbReference type="SAM" id="MobiDB-lite"/>
    </source>
</evidence>
<feature type="chain" id="PRO_5017561852" evidence="2">
    <location>
        <begin position="28"/>
        <end position="948"/>
    </location>
</feature>
<feature type="compositionally biased region" description="Basic and acidic residues" evidence="1">
    <location>
        <begin position="80"/>
        <end position="92"/>
    </location>
</feature>
<dbReference type="EMBL" id="QSOV01000001">
    <property type="protein sequence ID" value="RGJ26504.1"/>
    <property type="molecule type" value="Genomic_DNA"/>
</dbReference>
<reference evidence="3 4" key="1">
    <citation type="submission" date="2018-08" db="EMBL/GenBank/DDBJ databases">
        <title>A genome reference for cultivated species of the human gut microbiota.</title>
        <authorList>
            <person name="Zou Y."/>
            <person name="Xue W."/>
            <person name="Luo G."/>
        </authorList>
    </citation>
    <scope>NUCLEOTIDE SEQUENCE [LARGE SCALE GENOMIC DNA]</scope>
    <source>
        <strain evidence="3 4">TM07-19</strain>
    </source>
</reference>
<sequence length="948" mass="102535">MKRNSKQFLALFMTVAMSVTPVSYAYAEDSAVAGVENTESGQQTVEVTDGKIGAADAAGQPAEEVTGQEEETTAGQGTDENQKSQEEPKAEENAATGNVTEAEKKEAGEDGKSEEKAAEEQKVKSEETAENAGEVKTQEAKNVTSDFAMFKVGSSSVVKENDHLKVSIETENTTYNKIYIGSKADTVERKEEKAIVGTGTGNGYLFSFELPLSADGTDVAFVPHSQKKGWVSKKEDGDYTFHISSSAENKKDDTENSEQGGNLGESKPETGSGENQKPGNEDKTVLDTGKYVVDVDTFSSSGMFRIVNCVLTSVGGKMQADITLSGTGYDYLYVGTAKDAEKASKDQLIAPKEIVEGKCVFTVPVESMNTGIQIAAHGKKSGKWFDRTLTFKTEGMTKYVQVSDGSYKANVTSSSSMFKVTDCILTSKNGEMTAKITLSGTGYDYLYVGTSTEAALADKSKWIPYVVDKNGMYTYTIPVSLLDTGISVAAFSHKKQIWYDRTLTFASAGMKNLNNSNSTNGTTGNNGNTNQGNNTSQNTNSGTGTTSGNTGTNQTPDKESKYEADLNGGTARVNSATTLADGVYTPDKFSWSGGTGKVSISCTKITVTGGQAYATIVFSSGSYGYVKANGNTYYPTATGSTSTFVIPVELNKNNTIIGMTTKMSTAHEISYSIFIYLSAAAKADGTTVSGETNLSADTLDEKAPEIMGLSYQSETKVEHAEYFKIYHYDQGITLLEIDQGKDEDTKETKTKDTKEDTDSGLTPAQEEKLALYKAKIVRYLIVPEDAEIPAGLDKEMIVIQKPKKSAYVGSEEVLEILDKLNATDQITSVGVKQKNCKVESIAKAMKAKKIIYAGTYKKPENKKLMKSKCDLAILSNKILPDEKNEKKMSVEDQQKRYEELAEKFVLLDIPMIVDRSADEEKDDAKEEWSKVYEAIFAQTDSTDSSAIN</sequence>
<gene>
    <name evidence="3" type="ORF">DXD67_01710</name>
</gene>
<feature type="compositionally biased region" description="Low complexity" evidence="1">
    <location>
        <begin position="516"/>
        <end position="555"/>
    </location>
</feature>
<evidence type="ECO:0000313" key="4">
    <source>
        <dbReference type="Proteomes" id="UP000260655"/>
    </source>
</evidence>
<dbReference type="AlphaFoldDB" id="A0A3E4GUB9"/>
<protein>
    <submittedName>
        <fullName evidence="3">Uncharacterized protein</fullName>
    </submittedName>
</protein>
<name>A0A3E4GUB9_9FIRM</name>
<feature type="compositionally biased region" description="Basic and acidic residues" evidence="1">
    <location>
        <begin position="101"/>
        <end position="127"/>
    </location>
</feature>
<accession>A0A3E4GUB9</accession>
<proteinExistence type="predicted"/>
<organism evidence="3 4">
    <name type="scientific">Coprococcus comes</name>
    <dbReference type="NCBI Taxonomy" id="410072"/>
    <lineage>
        <taxon>Bacteria</taxon>
        <taxon>Bacillati</taxon>
        <taxon>Bacillota</taxon>
        <taxon>Clostridia</taxon>
        <taxon>Lachnospirales</taxon>
        <taxon>Lachnospiraceae</taxon>
        <taxon>Coprococcus</taxon>
    </lineage>
</organism>
<feature type="compositionally biased region" description="Polar residues" evidence="1">
    <location>
        <begin position="37"/>
        <end position="46"/>
    </location>
</feature>